<name>A0A517MAC5_9BACT</name>
<evidence type="ECO:0008006" key="4">
    <source>
        <dbReference type="Google" id="ProtNLM"/>
    </source>
</evidence>
<dbReference type="KEGG" id="rml:FF011L_05750"/>
<feature type="region of interest" description="Disordered" evidence="1">
    <location>
        <begin position="1"/>
        <end position="20"/>
    </location>
</feature>
<proteinExistence type="predicted"/>
<dbReference type="InterPro" id="IPR010869">
    <property type="entry name" value="DUF1501"/>
</dbReference>
<dbReference type="SUPFAM" id="SSF53649">
    <property type="entry name" value="Alkaline phosphatase-like"/>
    <property type="match status" value="1"/>
</dbReference>
<dbReference type="Proteomes" id="UP000320672">
    <property type="component" value="Chromosome"/>
</dbReference>
<sequence>MATGMTPSSSDAGLLSPKQPHFTPRAKRVIFLFINGGPSQFESFEYKPELRKANGKQGKSKKKLLGPLLDFAQHGESGMWVSEAFPHLAKQTDQLCMLNAMQTNSRAHPLAIPLLHTGEFQFQRPSLGSWVLYGLGTENQNLPGFFTIKPTRTFGGPSNYGSAFLPSSYQATRLGWDGQGIKGANLQNLTPGNLQSPDAARQALDLAQMMNQQLLDQTTEAQGVIDSLALSERMQQAVPQVLDIEQETQGTLDRYGVNTKNTDDFGRQCLLARRLVESGVRFVEVHSSGWDHHSNLDKFKPKAETIDKPIAALLADLAERGMLDDTLVVWTGEFGRTPETQILSGKETIGRDHNADGYTAWMAGGGVQGGLTYGKTDDLGYKAVEGAIHLHDFHATILHLLGIDHTKLTYRYGGRDFRLTNVYGEIVHDIIA</sequence>
<accession>A0A517MAC5</accession>
<keyword evidence="3" id="KW-1185">Reference proteome</keyword>
<evidence type="ECO:0000313" key="2">
    <source>
        <dbReference type="EMBL" id="QDS91839.1"/>
    </source>
</evidence>
<dbReference type="Gene3D" id="3.40.720.10">
    <property type="entry name" value="Alkaline Phosphatase, subunit A"/>
    <property type="match status" value="1"/>
</dbReference>
<feature type="compositionally biased region" description="Polar residues" evidence="1">
    <location>
        <begin position="1"/>
        <end position="11"/>
    </location>
</feature>
<protein>
    <recommendedName>
        <fullName evidence="4">Sulfatase</fullName>
    </recommendedName>
</protein>
<dbReference type="PANTHER" id="PTHR43737">
    <property type="entry name" value="BLL7424 PROTEIN"/>
    <property type="match status" value="1"/>
</dbReference>
<dbReference type="Pfam" id="PF07394">
    <property type="entry name" value="DUF1501"/>
    <property type="match status" value="1"/>
</dbReference>
<reference evidence="2 3" key="1">
    <citation type="submission" date="2019-02" db="EMBL/GenBank/DDBJ databases">
        <title>Deep-cultivation of Planctomycetes and their phenomic and genomic characterization uncovers novel biology.</title>
        <authorList>
            <person name="Wiegand S."/>
            <person name="Jogler M."/>
            <person name="Boedeker C."/>
            <person name="Pinto D."/>
            <person name="Vollmers J."/>
            <person name="Rivas-Marin E."/>
            <person name="Kohn T."/>
            <person name="Peeters S.H."/>
            <person name="Heuer A."/>
            <person name="Rast P."/>
            <person name="Oberbeckmann S."/>
            <person name="Bunk B."/>
            <person name="Jeske O."/>
            <person name="Meyerdierks A."/>
            <person name="Storesund J.E."/>
            <person name="Kallscheuer N."/>
            <person name="Luecker S."/>
            <person name="Lage O.M."/>
            <person name="Pohl T."/>
            <person name="Merkel B.J."/>
            <person name="Hornburger P."/>
            <person name="Mueller R.-W."/>
            <person name="Bruemmer F."/>
            <person name="Labrenz M."/>
            <person name="Spormann A.M."/>
            <person name="Op den Camp H."/>
            <person name="Overmann J."/>
            <person name="Amann R."/>
            <person name="Jetten M.S.M."/>
            <person name="Mascher T."/>
            <person name="Medema M.H."/>
            <person name="Devos D.P."/>
            <person name="Kaster A.-K."/>
            <person name="Ovreas L."/>
            <person name="Rohde M."/>
            <person name="Galperin M.Y."/>
            <person name="Jogler C."/>
        </authorList>
    </citation>
    <scope>NUCLEOTIDE SEQUENCE [LARGE SCALE GENOMIC DNA]</scope>
    <source>
        <strain evidence="2 3">FF011L</strain>
    </source>
</reference>
<dbReference type="PANTHER" id="PTHR43737:SF1">
    <property type="entry name" value="DUF1501 DOMAIN-CONTAINING PROTEIN"/>
    <property type="match status" value="1"/>
</dbReference>
<evidence type="ECO:0000313" key="3">
    <source>
        <dbReference type="Proteomes" id="UP000320672"/>
    </source>
</evidence>
<dbReference type="EMBL" id="CP036262">
    <property type="protein sequence ID" value="QDS91839.1"/>
    <property type="molecule type" value="Genomic_DNA"/>
</dbReference>
<organism evidence="2 3">
    <name type="scientific">Roseimaritima multifibrata</name>
    <dbReference type="NCBI Taxonomy" id="1930274"/>
    <lineage>
        <taxon>Bacteria</taxon>
        <taxon>Pseudomonadati</taxon>
        <taxon>Planctomycetota</taxon>
        <taxon>Planctomycetia</taxon>
        <taxon>Pirellulales</taxon>
        <taxon>Pirellulaceae</taxon>
        <taxon>Roseimaritima</taxon>
    </lineage>
</organism>
<dbReference type="InterPro" id="IPR017850">
    <property type="entry name" value="Alkaline_phosphatase_core_sf"/>
</dbReference>
<evidence type="ECO:0000256" key="1">
    <source>
        <dbReference type="SAM" id="MobiDB-lite"/>
    </source>
</evidence>
<gene>
    <name evidence="2" type="ORF">FF011L_05750</name>
</gene>
<dbReference type="AlphaFoldDB" id="A0A517MAC5"/>